<dbReference type="AlphaFoldDB" id="A0A699YIX6"/>
<sequence length="41" mass="4115">MGHMLWQTTAARSEGIGAAQGVVGSLSGSSVNKAMYSCRGG</sequence>
<reference evidence="1 2" key="1">
    <citation type="submission" date="2020-02" db="EMBL/GenBank/DDBJ databases">
        <title>Draft genome sequence of Haematococcus lacustris strain NIES-144.</title>
        <authorList>
            <person name="Morimoto D."/>
            <person name="Nakagawa S."/>
            <person name="Yoshida T."/>
            <person name="Sawayama S."/>
        </authorList>
    </citation>
    <scope>NUCLEOTIDE SEQUENCE [LARGE SCALE GENOMIC DNA]</scope>
    <source>
        <strain evidence="1 2">NIES-144</strain>
    </source>
</reference>
<gene>
    <name evidence="1" type="ORF">HaLaN_05434</name>
</gene>
<dbReference type="EMBL" id="BLLF01000292">
    <property type="protein sequence ID" value="GFH10167.1"/>
    <property type="molecule type" value="Genomic_DNA"/>
</dbReference>
<evidence type="ECO:0000313" key="1">
    <source>
        <dbReference type="EMBL" id="GFH10167.1"/>
    </source>
</evidence>
<evidence type="ECO:0000313" key="2">
    <source>
        <dbReference type="Proteomes" id="UP000485058"/>
    </source>
</evidence>
<accession>A0A699YIX6</accession>
<keyword evidence="2" id="KW-1185">Reference proteome</keyword>
<comment type="caution">
    <text evidence="1">The sequence shown here is derived from an EMBL/GenBank/DDBJ whole genome shotgun (WGS) entry which is preliminary data.</text>
</comment>
<dbReference type="Proteomes" id="UP000485058">
    <property type="component" value="Unassembled WGS sequence"/>
</dbReference>
<protein>
    <submittedName>
        <fullName evidence="1">Uncharacterized protein</fullName>
    </submittedName>
</protein>
<organism evidence="1 2">
    <name type="scientific">Haematococcus lacustris</name>
    <name type="common">Green alga</name>
    <name type="synonym">Haematococcus pluvialis</name>
    <dbReference type="NCBI Taxonomy" id="44745"/>
    <lineage>
        <taxon>Eukaryota</taxon>
        <taxon>Viridiplantae</taxon>
        <taxon>Chlorophyta</taxon>
        <taxon>core chlorophytes</taxon>
        <taxon>Chlorophyceae</taxon>
        <taxon>CS clade</taxon>
        <taxon>Chlamydomonadales</taxon>
        <taxon>Haematococcaceae</taxon>
        <taxon>Haematococcus</taxon>
    </lineage>
</organism>
<name>A0A699YIX6_HAELA</name>
<proteinExistence type="predicted"/>